<comment type="caution">
    <text evidence="2">The sequence shown here is derived from an EMBL/GenBank/DDBJ whole genome shotgun (WGS) entry which is preliminary data.</text>
</comment>
<dbReference type="Proteomes" id="UP001607302">
    <property type="component" value="Unassembled WGS sequence"/>
</dbReference>
<dbReference type="EMBL" id="JAUDFV010000156">
    <property type="protein sequence ID" value="KAL2714853.1"/>
    <property type="molecule type" value="Genomic_DNA"/>
</dbReference>
<evidence type="ECO:0000313" key="3">
    <source>
        <dbReference type="Proteomes" id="UP001607302"/>
    </source>
</evidence>
<evidence type="ECO:0000313" key="2">
    <source>
        <dbReference type="EMBL" id="KAL2714853.1"/>
    </source>
</evidence>
<name>A0ABD2A2N0_VESSQ</name>
<keyword evidence="3" id="KW-1185">Reference proteome</keyword>
<proteinExistence type="predicted"/>
<organism evidence="2 3">
    <name type="scientific">Vespula squamosa</name>
    <name type="common">Southern yellow jacket</name>
    <name type="synonym">Wasp</name>
    <dbReference type="NCBI Taxonomy" id="30214"/>
    <lineage>
        <taxon>Eukaryota</taxon>
        <taxon>Metazoa</taxon>
        <taxon>Ecdysozoa</taxon>
        <taxon>Arthropoda</taxon>
        <taxon>Hexapoda</taxon>
        <taxon>Insecta</taxon>
        <taxon>Pterygota</taxon>
        <taxon>Neoptera</taxon>
        <taxon>Endopterygota</taxon>
        <taxon>Hymenoptera</taxon>
        <taxon>Apocrita</taxon>
        <taxon>Aculeata</taxon>
        <taxon>Vespoidea</taxon>
        <taxon>Vespidae</taxon>
        <taxon>Vespinae</taxon>
        <taxon>Vespula</taxon>
    </lineage>
</organism>
<protein>
    <submittedName>
        <fullName evidence="2">Uncharacterized protein</fullName>
    </submittedName>
</protein>
<gene>
    <name evidence="2" type="ORF">V1478_016038</name>
</gene>
<feature type="region of interest" description="Disordered" evidence="1">
    <location>
        <begin position="92"/>
        <end position="125"/>
    </location>
</feature>
<dbReference type="AlphaFoldDB" id="A0ABD2A2N0"/>
<sequence>MSFASQIIFSALTSTPCTTIDDITKISSIFLTFVRNARTIPLISSFPYARIDFNEEFKRQETKRQTTDAFSVKLLVVASSLVNLRGKQVLTVRTGKTSPRNSNGMQLYVGASTGPKPSPDTRTLK</sequence>
<reference evidence="2 3" key="1">
    <citation type="journal article" date="2024" name="Ann. Entomol. Soc. Am.">
        <title>Genomic analyses of the southern and eastern yellowjacket wasps (Hymenoptera: Vespidae) reveal evolutionary signatures of social life.</title>
        <authorList>
            <person name="Catto M.A."/>
            <person name="Caine P.B."/>
            <person name="Orr S.E."/>
            <person name="Hunt B.G."/>
            <person name="Goodisman M.A.D."/>
        </authorList>
    </citation>
    <scope>NUCLEOTIDE SEQUENCE [LARGE SCALE GENOMIC DNA]</scope>
    <source>
        <strain evidence="2">233</strain>
        <tissue evidence="2">Head and thorax</tissue>
    </source>
</reference>
<evidence type="ECO:0000256" key="1">
    <source>
        <dbReference type="SAM" id="MobiDB-lite"/>
    </source>
</evidence>
<feature type="compositionally biased region" description="Polar residues" evidence="1">
    <location>
        <begin position="94"/>
        <end position="105"/>
    </location>
</feature>
<accession>A0ABD2A2N0</accession>